<dbReference type="EMBL" id="JZYX01000104">
    <property type="protein sequence ID" value="KJN13040.1"/>
    <property type="molecule type" value="Genomic_DNA"/>
</dbReference>
<dbReference type="PATRIC" id="fig|1619248.3.peg.282"/>
<gene>
    <name evidence="1" type="ORF">SS37_25055</name>
</gene>
<name>A0A0F0ZWT5_9ENTR</name>
<evidence type="ECO:0000313" key="1">
    <source>
        <dbReference type="EMBL" id="KJN13040.1"/>
    </source>
</evidence>
<dbReference type="RefSeq" id="WP_001303341.1">
    <property type="nucleotide sequence ID" value="NZ_JAWGNR010000093.1"/>
</dbReference>
<comment type="caution">
    <text evidence="1">The sequence shown here is derived from an EMBL/GenBank/DDBJ whole genome shotgun (WGS) entry which is preliminary data.</text>
</comment>
<organism evidence="1 2">
    <name type="scientific">Enterobacter sichuanensis</name>
    <dbReference type="NCBI Taxonomy" id="2071710"/>
    <lineage>
        <taxon>Bacteria</taxon>
        <taxon>Pseudomonadati</taxon>
        <taxon>Pseudomonadota</taxon>
        <taxon>Gammaproteobacteria</taxon>
        <taxon>Enterobacterales</taxon>
        <taxon>Enterobacteriaceae</taxon>
        <taxon>Enterobacter</taxon>
        <taxon>Enterobacter cloacae complex</taxon>
    </lineage>
</organism>
<protein>
    <submittedName>
        <fullName evidence="1">Thioredoxin reductase</fullName>
    </submittedName>
</protein>
<dbReference type="OrthoDB" id="6505414at2"/>
<reference evidence="1 2" key="1">
    <citation type="submission" date="2015-03" db="EMBL/GenBank/DDBJ databases">
        <authorList>
            <person name="McCorrison J."/>
            <person name="Sanka R."/>
            <person name="Adams M."/>
            <person name="Brinkac L."/>
            <person name="Nierman W."/>
            <person name="Sutton G."/>
            <person name="Nelson K."/>
            <person name="Kiedrowski L."/>
            <person name="Guerrero D."/>
            <person name="Bonomo R."/>
        </authorList>
    </citation>
    <scope>NUCLEOTIDE SEQUENCE [LARGE SCALE GENOMIC DNA]</scope>
    <source>
        <strain evidence="1 2">35699</strain>
    </source>
</reference>
<dbReference type="GeneID" id="93200524"/>
<proteinExistence type="predicted"/>
<accession>A0A0F0ZWT5</accession>
<evidence type="ECO:0000313" key="2">
    <source>
        <dbReference type="Proteomes" id="UP000033352"/>
    </source>
</evidence>
<dbReference type="AlphaFoldDB" id="A0A0F0ZWT5"/>
<sequence length="65" mass="7154">MNITCECVDMRTSVGPHNTIKVEMEGVVLAGTVKTRDVLPQLDGAEVIEWLAEQGYVITHQERAA</sequence>
<dbReference type="Proteomes" id="UP000033352">
    <property type="component" value="Unassembled WGS sequence"/>
</dbReference>